<name>A0A1J1J547_9DIPT</name>
<feature type="chain" id="PRO_5012520621" evidence="1">
    <location>
        <begin position="19"/>
        <end position="118"/>
    </location>
</feature>
<keyword evidence="1" id="KW-0732">Signal</keyword>
<evidence type="ECO:0000313" key="2">
    <source>
        <dbReference type="EMBL" id="CRL07511.1"/>
    </source>
</evidence>
<accession>A0A1J1J547</accession>
<reference evidence="2 3" key="1">
    <citation type="submission" date="2015-04" db="EMBL/GenBank/DDBJ databases">
        <authorList>
            <person name="Syromyatnikov M.Y."/>
            <person name="Popov V.N."/>
        </authorList>
    </citation>
    <scope>NUCLEOTIDE SEQUENCE [LARGE SCALE GENOMIC DNA]</scope>
</reference>
<organism evidence="2 3">
    <name type="scientific">Clunio marinus</name>
    <dbReference type="NCBI Taxonomy" id="568069"/>
    <lineage>
        <taxon>Eukaryota</taxon>
        <taxon>Metazoa</taxon>
        <taxon>Ecdysozoa</taxon>
        <taxon>Arthropoda</taxon>
        <taxon>Hexapoda</taxon>
        <taxon>Insecta</taxon>
        <taxon>Pterygota</taxon>
        <taxon>Neoptera</taxon>
        <taxon>Endopterygota</taxon>
        <taxon>Diptera</taxon>
        <taxon>Nematocera</taxon>
        <taxon>Chironomoidea</taxon>
        <taxon>Chironomidae</taxon>
        <taxon>Clunio</taxon>
    </lineage>
</organism>
<evidence type="ECO:0000313" key="3">
    <source>
        <dbReference type="Proteomes" id="UP000183832"/>
    </source>
</evidence>
<feature type="signal peptide" evidence="1">
    <location>
        <begin position="1"/>
        <end position="18"/>
    </location>
</feature>
<proteinExistence type="predicted"/>
<gene>
    <name evidence="2" type="ORF">CLUMA_CG020476</name>
</gene>
<sequence length="118" mass="12514">MKSLIILLFATVIASGDAAQKCEEVTDPCTPQLEDAEPNTLGQIAAQCSGDLADVMFSTISVLGSFLGLDPPDTYFNTFFASEREGVSACLVETDKAFLGNYQSINNNINAIAASKKV</sequence>
<keyword evidence="3" id="KW-1185">Reference proteome</keyword>
<evidence type="ECO:0000256" key="1">
    <source>
        <dbReference type="SAM" id="SignalP"/>
    </source>
</evidence>
<dbReference type="EMBL" id="CVRI01000072">
    <property type="protein sequence ID" value="CRL07511.1"/>
    <property type="molecule type" value="Genomic_DNA"/>
</dbReference>
<dbReference type="AlphaFoldDB" id="A0A1J1J547"/>
<dbReference type="Proteomes" id="UP000183832">
    <property type="component" value="Unassembled WGS sequence"/>
</dbReference>
<protein>
    <submittedName>
        <fullName evidence="2">CLUMA_CG020476, isoform A</fullName>
    </submittedName>
</protein>